<sequence length="107" mass="12124">MFNHGIGIHLLKMEITPAETGVINPKDNHISFQCADMDLIILKLQKMGINYVTAVVKEGGVEVNQLFFHDPDGYMIEIFHDETSYSCGEDEVWMMDNLLIDVMGISF</sequence>
<accession>A0A9K3NTM1</accession>
<dbReference type="EMBL" id="MNCJ02000319">
    <property type="protein sequence ID" value="KAF5810998.1"/>
    <property type="molecule type" value="Genomic_DNA"/>
</dbReference>
<gene>
    <name evidence="2" type="ORF">HanXRQr2_Chr04g0176251</name>
</gene>
<evidence type="ECO:0000259" key="1">
    <source>
        <dbReference type="PROSITE" id="PS51819"/>
    </source>
</evidence>
<protein>
    <submittedName>
        <fullName evidence="2">Glyoxalase/Bleomycin resistance protein/Dihydroxybiphenyl dioxygenase</fullName>
    </submittedName>
</protein>
<dbReference type="Gene3D" id="3.10.180.10">
    <property type="entry name" value="2,3-Dihydroxybiphenyl 1,2-Dioxygenase, domain 1"/>
    <property type="match status" value="1"/>
</dbReference>
<keyword evidence="2" id="KW-0223">Dioxygenase</keyword>
<dbReference type="PROSITE" id="PS51819">
    <property type="entry name" value="VOC"/>
    <property type="match status" value="1"/>
</dbReference>
<proteinExistence type="predicted"/>
<feature type="domain" description="VOC" evidence="1">
    <location>
        <begin position="1"/>
        <end position="81"/>
    </location>
</feature>
<dbReference type="AlphaFoldDB" id="A0A9K3NTM1"/>
<dbReference type="PANTHER" id="PTHR46142:SF13">
    <property type="entry name" value="LACTOYLGLUTATHIONE LYASE_GLYOXALASE I FAMILY PROTEIN"/>
    <property type="match status" value="1"/>
</dbReference>
<reference evidence="2" key="2">
    <citation type="submission" date="2020-06" db="EMBL/GenBank/DDBJ databases">
        <title>Helianthus annuus Genome sequencing and assembly Release 2.</title>
        <authorList>
            <person name="Gouzy J."/>
            <person name="Langlade N."/>
            <person name="Munos S."/>
        </authorList>
    </citation>
    <scope>NUCLEOTIDE SEQUENCE</scope>
    <source>
        <tissue evidence="2">Leaves</tissue>
    </source>
</reference>
<keyword evidence="3" id="KW-1185">Reference proteome</keyword>
<evidence type="ECO:0000313" key="3">
    <source>
        <dbReference type="Proteomes" id="UP000215914"/>
    </source>
</evidence>
<dbReference type="InterPro" id="IPR037523">
    <property type="entry name" value="VOC_core"/>
</dbReference>
<keyword evidence="2" id="KW-0560">Oxidoreductase</keyword>
<dbReference type="Proteomes" id="UP000215914">
    <property type="component" value="Unassembled WGS sequence"/>
</dbReference>
<evidence type="ECO:0000313" key="2">
    <source>
        <dbReference type="EMBL" id="KAF5810998.1"/>
    </source>
</evidence>
<comment type="caution">
    <text evidence="2">The sequence shown here is derived from an EMBL/GenBank/DDBJ whole genome shotgun (WGS) entry which is preliminary data.</text>
</comment>
<dbReference type="SUPFAM" id="SSF54593">
    <property type="entry name" value="Glyoxalase/Bleomycin resistance protein/Dihydroxybiphenyl dioxygenase"/>
    <property type="match status" value="1"/>
</dbReference>
<name>A0A9K3NTM1_HELAN</name>
<organism evidence="2 3">
    <name type="scientific">Helianthus annuus</name>
    <name type="common">Common sunflower</name>
    <dbReference type="NCBI Taxonomy" id="4232"/>
    <lineage>
        <taxon>Eukaryota</taxon>
        <taxon>Viridiplantae</taxon>
        <taxon>Streptophyta</taxon>
        <taxon>Embryophyta</taxon>
        <taxon>Tracheophyta</taxon>
        <taxon>Spermatophyta</taxon>
        <taxon>Magnoliopsida</taxon>
        <taxon>eudicotyledons</taxon>
        <taxon>Gunneridae</taxon>
        <taxon>Pentapetalae</taxon>
        <taxon>asterids</taxon>
        <taxon>campanulids</taxon>
        <taxon>Asterales</taxon>
        <taxon>Asteraceae</taxon>
        <taxon>Asteroideae</taxon>
        <taxon>Heliantheae alliance</taxon>
        <taxon>Heliantheae</taxon>
        <taxon>Helianthus</taxon>
    </lineage>
</organism>
<dbReference type="PANTHER" id="PTHR46142">
    <property type="match status" value="1"/>
</dbReference>
<dbReference type="Gramene" id="mRNA:HanXRQr2_Chr04g0176251">
    <property type="protein sequence ID" value="mRNA:HanXRQr2_Chr04g0176251"/>
    <property type="gene ID" value="HanXRQr2_Chr04g0176251"/>
</dbReference>
<reference evidence="2" key="1">
    <citation type="journal article" date="2017" name="Nature">
        <title>The sunflower genome provides insights into oil metabolism, flowering and Asterid evolution.</title>
        <authorList>
            <person name="Badouin H."/>
            <person name="Gouzy J."/>
            <person name="Grassa C.J."/>
            <person name="Murat F."/>
            <person name="Staton S.E."/>
            <person name="Cottret L."/>
            <person name="Lelandais-Briere C."/>
            <person name="Owens G.L."/>
            <person name="Carrere S."/>
            <person name="Mayjonade B."/>
            <person name="Legrand L."/>
            <person name="Gill N."/>
            <person name="Kane N.C."/>
            <person name="Bowers J.E."/>
            <person name="Hubner S."/>
            <person name="Bellec A."/>
            <person name="Berard A."/>
            <person name="Berges H."/>
            <person name="Blanchet N."/>
            <person name="Boniface M.C."/>
            <person name="Brunel D."/>
            <person name="Catrice O."/>
            <person name="Chaidir N."/>
            <person name="Claudel C."/>
            <person name="Donnadieu C."/>
            <person name="Faraut T."/>
            <person name="Fievet G."/>
            <person name="Helmstetter N."/>
            <person name="King M."/>
            <person name="Knapp S.J."/>
            <person name="Lai Z."/>
            <person name="Le Paslier M.C."/>
            <person name="Lippi Y."/>
            <person name="Lorenzon L."/>
            <person name="Mandel J.R."/>
            <person name="Marage G."/>
            <person name="Marchand G."/>
            <person name="Marquand E."/>
            <person name="Bret-Mestries E."/>
            <person name="Morien E."/>
            <person name="Nambeesan S."/>
            <person name="Nguyen T."/>
            <person name="Pegot-Espagnet P."/>
            <person name="Pouilly N."/>
            <person name="Raftis F."/>
            <person name="Sallet E."/>
            <person name="Schiex T."/>
            <person name="Thomas J."/>
            <person name="Vandecasteele C."/>
            <person name="Vares D."/>
            <person name="Vear F."/>
            <person name="Vautrin S."/>
            <person name="Crespi M."/>
            <person name="Mangin B."/>
            <person name="Burke J.M."/>
            <person name="Salse J."/>
            <person name="Munos S."/>
            <person name="Vincourt P."/>
            <person name="Rieseberg L.H."/>
            <person name="Langlade N.B."/>
        </authorList>
    </citation>
    <scope>NUCLEOTIDE SEQUENCE</scope>
    <source>
        <tissue evidence="2">Leaves</tissue>
    </source>
</reference>
<dbReference type="GO" id="GO:0051213">
    <property type="term" value="F:dioxygenase activity"/>
    <property type="evidence" value="ECO:0007669"/>
    <property type="project" value="UniProtKB-KW"/>
</dbReference>
<dbReference type="InterPro" id="IPR029068">
    <property type="entry name" value="Glyas_Bleomycin-R_OHBP_Dase"/>
</dbReference>